<comment type="caution">
    <text evidence="1">The sequence shown here is derived from an EMBL/GenBank/DDBJ whole genome shotgun (WGS) entry which is preliminary data.</text>
</comment>
<reference evidence="1" key="1">
    <citation type="submission" date="2018-05" db="EMBL/GenBank/DDBJ databases">
        <title>Draft genome of Mucuna pruriens seed.</title>
        <authorList>
            <person name="Nnadi N.E."/>
            <person name="Vos R."/>
            <person name="Hasami M.H."/>
            <person name="Devisetty U.K."/>
            <person name="Aguiy J.C."/>
        </authorList>
    </citation>
    <scope>NUCLEOTIDE SEQUENCE [LARGE SCALE GENOMIC DNA]</scope>
    <source>
        <strain evidence="1">JCA_2017</strain>
    </source>
</reference>
<evidence type="ECO:0000313" key="1">
    <source>
        <dbReference type="EMBL" id="RDX60284.1"/>
    </source>
</evidence>
<name>A0A371E2N3_MUCPR</name>
<dbReference type="AlphaFoldDB" id="A0A371E2N3"/>
<dbReference type="OrthoDB" id="912280at2759"/>
<evidence type="ECO:0000313" key="2">
    <source>
        <dbReference type="Proteomes" id="UP000257109"/>
    </source>
</evidence>
<gene>
    <name evidence="1" type="ORF">CR513_61585</name>
</gene>
<proteinExistence type="predicted"/>
<sequence length="176" mass="20201">MKATVERIERPAREIVNIQAFWGQPFSEEIDRTPISANFWELVVDLFNGTQDPQAHLQAFQTQMYISEGNDSLSCKLFPGTLRGVVMHWLATFPARTIRSFNNLVFMANKMKQLEVADLFDIRQTKGESLKSYFSFVNATFNDVLALRQPTSMVEIKACTEKHVEAEEDKEDYLLA</sequence>
<keyword evidence="2" id="KW-1185">Reference proteome</keyword>
<accession>A0A371E2N3</accession>
<dbReference type="PANTHER" id="PTHR33223">
    <property type="entry name" value="CCHC-TYPE DOMAIN-CONTAINING PROTEIN"/>
    <property type="match status" value="1"/>
</dbReference>
<feature type="non-terminal residue" evidence="1">
    <location>
        <position position="1"/>
    </location>
</feature>
<evidence type="ECO:0008006" key="3">
    <source>
        <dbReference type="Google" id="ProtNLM"/>
    </source>
</evidence>
<dbReference type="EMBL" id="QJKJ01016969">
    <property type="protein sequence ID" value="RDX60284.1"/>
    <property type="molecule type" value="Genomic_DNA"/>
</dbReference>
<dbReference type="Proteomes" id="UP000257109">
    <property type="component" value="Unassembled WGS sequence"/>
</dbReference>
<protein>
    <recommendedName>
        <fullName evidence="3">Retrotransposon gag domain-containing protein</fullName>
    </recommendedName>
</protein>
<dbReference type="PANTHER" id="PTHR33223:SF10">
    <property type="entry name" value="AMINOTRANSFERASE-LIKE PLANT MOBILE DOMAIN-CONTAINING PROTEIN"/>
    <property type="match status" value="1"/>
</dbReference>
<organism evidence="1 2">
    <name type="scientific">Mucuna pruriens</name>
    <name type="common">Velvet bean</name>
    <name type="synonym">Dolichos pruriens</name>
    <dbReference type="NCBI Taxonomy" id="157652"/>
    <lineage>
        <taxon>Eukaryota</taxon>
        <taxon>Viridiplantae</taxon>
        <taxon>Streptophyta</taxon>
        <taxon>Embryophyta</taxon>
        <taxon>Tracheophyta</taxon>
        <taxon>Spermatophyta</taxon>
        <taxon>Magnoliopsida</taxon>
        <taxon>eudicotyledons</taxon>
        <taxon>Gunneridae</taxon>
        <taxon>Pentapetalae</taxon>
        <taxon>rosids</taxon>
        <taxon>fabids</taxon>
        <taxon>Fabales</taxon>
        <taxon>Fabaceae</taxon>
        <taxon>Papilionoideae</taxon>
        <taxon>50 kb inversion clade</taxon>
        <taxon>NPAAA clade</taxon>
        <taxon>indigoferoid/millettioid clade</taxon>
        <taxon>Phaseoleae</taxon>
        <taxon>Mucuna</taxon>
    </lineage>
</organism>